<gene>
    <name evidence="10" type="ORF">P8935_17430</name>
</gene>
<feature type="transmembrane region" description="Helical" evidence="6">
    <location>
        <begin position="1306"/>
        <end position="1328"/>
    </location>
</feature>
<dbReference type="Pfam" id="PF22544">
    <property type="entry name" value="HYDIN_VesB_CFA65-like_Ig"/>
    <property type="match status" value="2"/>
</dbReference>
<dbReference type="InterPro" id="IPR011048">
    <property type="entry name" value="Haem_d1_sf"/>
</dbReference>
<dbReference type="SUPFAM" id="SSF81296">
    <property type="entry name" value="E set domains"/>
    <property type="match status" value="1"/>
</dbReference>
<dbReference type="InterPro" id="IPR052918">
    <property type="entry name" value="Motility_Chemotaxis_Reg"/>
</dbReference>
<keyword evidence="6" id="KW-1133">Transmembrane helix</keyword>
<dbReference type="InterPro" id="IPR054090">
    <property type="entry name" value="Cep192_Spd-2-like_dom"/>
</dbReference>
<evidence type="ECO:0000259" key="7">
    <source>
        <dbReference type="Pfam" id="PF15780"/>
    </source>
</evidence>
<dbReference type="Pfam" id="PF15780">
    <property type="entry name" value="ASH"/>
    <property type="match status" value="1"/>
</dbReference>
<organism evidence="10">
    <name type="scientific">Telmatobacter sp. DSM 110680</name>
    <dbReference type="NCBI Taxonomy" id="3036704"/>
    <lineage>
        <taxon>Bacteria</taxon>
        <taxon>Pseudomonadati</taxon>
        <taxon>Acidobacteriota</taxon>
        <taxon>Terriglobia</taxon>
        <taxon>Terriglobales</taxon>
        <taxon>Acidobacteriaceae</taxon>
        <taxon>Telmatobacter</taxon>
    </lineage>
</organism>
<keyword evidence="6" id="KW-0812">Transmembrane</keyword>
<dbReference type="Gene3D" id="2.60.40.10">
    <property type="entry name" value="Immunoglobulins"/>
    <property type="match status" value="5"/>
</dbReference>
<keyword evidence="4" id="KW-0969">Cilium</keyword>
<dbReference type="InterPro" id="IPR031549">
    <property type="entry name" value="ASH"/>
</dbReference>
<keyword evidence="5" id="KW-0966">Cell projection</keyword>
<evidence type="ECO:0000256" key="3">
    <source>
        <dbReference type="ARBA" id="ARBA00022490"/>
    </source>
</evidence>
<comment type="subcellular location">
    <subcellularLocation>
        <location evidence="1">Cell projection</location>
        <location evidence="1">Cilium</location>
    </subcellularLocation>
    <subcellularLocation>
        <location evidence="2">Cytoplasm</location>
    </subcellularLocation>
</comment>
<name>A0AAU7DF68_9BACT</name>
<evidence type="ECO:0000259" key="8">
    <source>
        <dbReference type="Pfam" id="PF22073"/>
    </source>
</evidence>
<dbReference type="InterPro" id="IPR014756">
    <property type="entry name" value="Ig_E-set"/>
</dbReference>
<evidence type="ECO:0000256" key="5">
    <source>
        <dbReference type="ARBA" id="ARBA00023273"/>
    </source>
</evidence>
<keyword evidence="6" id="KW-0472">Membrane</keyword>
<proteinExistence type="predicted"/>
<evidence type="ECO:0000256" key="1">
    <source>
        <dbReference type="ARBA" id="ARBA00004138"/>
    </source>
</evidence>
<keyword evidence="3" id="KW-0963">Cytoplasm</keyword>
<dbReference type="SUPFAM" id="SSF51004">
    <property type="entry name" value="C-terminal (heme d1) domain of cytochrome cd1-nitrite reductase"/>
    <property type="match status" value="1"/>
</dbReference>
<dbReference type="Gene3D" id="2.130.10.10">
    <property type="entry name" value="YVTN repeat-like/Quinoprotein amine dehydrogenase"/>
    <property type="match status" value="1"/>
</dbReference>
<dbReference type="InterPro" id="IPR015943">
    <property type="entry name" value="WD40/YVTN_repeat-like_dom_sf"/>
</dbReference>
<dbReference type="GO" id="GO:0005737">
    <property type="term" value="C:cytoplasm"/>
    <property type="evidence" value="ECO:0007669"/>
    <property type="project" value="UniProtKB-SubCell"/>
</dbReference>
<dbReference type="NCBIfam" id="NF012200">
    <property type="entry name" value="choice_anch_D"/>
    <property type="match status" value="5"/>
</dbReference>
<dbReference type="EMBL" id="CP121196">
    <property type="protein sequence ID" value="XBH16343.1"/>
    <property type="molecule type" value="Genomic_DNA"/>
</dbReference>
<protein>
    <submittedName>
        <fullName evidence="10">Choice-of-anchor D domain-containing protein</fullName>
    </submittedName>
</protein>
<dbReference type="PANTHER" id="PTHR35580:SF1">
    <property type="entry name" value="PHYTASE-LIKE DOMAIN-CONTAINING PROTEIN"/>
    <property type="match status" value="1"/>
</dbReference>
<evidence type="ECO:0000256" key="6">
    <source>
        <dbReference type="SAM" id="Phobius"/>
    </source>
</evidence>
<feature type="domain" description="Cep192/Spd-2-like" evidence="8">
    <location>
        <begin position="866"/>
        <end position="972"/>
    </location>
</feature>
<evidence type="ECO:0000256" key="4">
    <source>
        <dbReference type="ARBA" id="ARBA00023069"/>
    </source>
</evidence>
<evidence type="ECO:0000313" key="10">
    <source>
        <dbReference type="EMBL" id="XBH16343.1"/>
    </source>
</evidence>
<sequence>MTSGVLQRAFPNAVTGISGYVLKLNAAGSALVFSTYLPGTDAVEGLALDTSNNVYTSGMTQETNLPAQSNAFQPTFGSIATCDCWDGFIFKLNNNGTQALAATYFNGITTSSTGYYGASTVLRDIRVDSIGNVAVGGITGAANLPLKNPLVSVYNSMGLPAINSSLMLARFTGDLSSLQFSSYLGAIDSSASFNALTVDPDDRLLIAGGIQSKLFPTTPGVYQPVAPSPQTAYTVLNYQFIANIDVSVPAPSLCFDSTTLAFGTIPVGTSSQASLNLTNCGNAALTLSSVQSSSSLYTATNNCSAIAPGSACKVQVTYTPTAVGETDGTLTIAGNMAISPQVASFTGAGGVPSVYFPSSITFSDLLVGETGSLGVLAVTNSGSAPFVLSSATVTGDFQITQNTCTSPVPARGNCQITMNFSPTGAGTRIGSLILQDNLTPPTQAIQLTGNGLTTAPVPVITAIPAIAQITSGVGQVGIIGTGFFPNSVVYWNGVAKTTYYGSEGYLAAQLTAADLAQIGESSVTVRTPAPGGGTSNAFQAVVYGRMQNLQVLHTVYDPATSQLYASISSTSSQNANSVVIIDPVAMQITGTLLTGGKPDVLALSDDGTLLYVGQDDLQSVSQIALPSGKVNFTVQLPPTSDTFLSSYGIEASALAVVPGKPHTWIVGLCYINVSPCGGGAVIYDDSTMRPVVAEGTQLTANSFAFVNDPGTIFSTEFNQSPPDVSSYSISSTGITHTAVSSFGASAGGATLASDGTLLYVANGQVIDPATLTVKYTYPQGSGGGFALDRANSRIFFGGSSYSQYYGALKLTVVDLASKSTIGSISFQEYGYTIDVQRFGVKGVVINQGNELIFVQTSLTNSSTTPPTVTVTPSSLSFGSLTKGTRSAASTVTLKNSSSVPLNISSISAYAGDFTMSTDFAQTNNCPTALAAGSSCAIGVTFTPSTTAYETGQLTIYDDAPSGNQIVPLDGTGVAAATTYSATATPANLTFASQSVGIASGSQAVTLTNTGTGALTISRIAATGDFAETNNCGSSLPSGSSCAVTVTFTPTATGNRTGQLTISDNATAGSQTVSLSGTGAASAYTYSASVTPASLTFAAQGLQITSAAQTVTLTNTGTGALTISSITAQGDFAETNNCGASIAAGAACSVNVTFTPTASGSRGGQLTISDNATAGPQTVALSGAGTSPISVAPSATGGNSASVAAGSTATYNLVLSSNGYAGTVTLACAGAPAYATCTPSPASTSITAGQTATVKVTVTTATTSQSSLLLPGRGRSERSGAVVAGIGWFLIPALPLLWITRRRAMRAGLLVALGAAMIASLAGGCGSGGGSTSNPPPTTHDTAPGTYTLTVTATAGAASSTEQLTLVVQ</sequence>
<feature type="domain" description="HYDIN/VesB/CFA65-like Ig-like" evidence="9">
    <location>
        <begin position="1105"/>
        <end position="1182"/>
    </location>
</feature>
<evidence type="ECO:0000259" key="9">
    <source>
        <dbReference type="Pfam" id="PF22544"/>
    </source>
</evidence>
<dbReference type="RefSeq" id="WP_348261572.1">
    <property type="nucleotide sequence ID" value="NZ_CP121196.1"/>
</dbReference>
<evidence type="ECO:0000256" key="2">
    <source>
        <dbReference type="ARBA" id="ARBA00004496"/>
    </source>
</evidence>
<dbReference type="InterPro" id="IPR053879">
    <property type="entry name" value="HYDIN_VesB_CFA65-like_Ig"/>
</dbReference>
<dbReference type="InterPro" id="IPR013783">
    <property type="entry name" value="Ig-like_fold"/>
</dbReference>
<accession>A0AAU7DF68</accession>
<dbReference type="PANTHER" id="PTHR35580">
    <property type="entry name" value="CELL SURFACE GLYCOPROTEIN (S-LAYER PROTEIN)-LIKE PROTEIN"/>
    <property type="match status" value="1"/>
</dbReference>
<feature type="domain" description="HYDIN/VesB/CFA65-like Ig-like" evidence="9">
    <location>
        <begin position="251"/>
        <end position="342"/>
    </location>
</feature>
<reference evidence="10" key="1">
    <citation type="submission" date="2023-03" db="EMBL/GenBank/DDBJ databases">
        <title>Edaphobacter sp.</title>
        <authorList>
            <person name="Huber K.J."/>
            <person name="Papendorf J."/>
            <person name="Pilke C."/>
            <person name="Bunk B."/>
            <person name="Sproeer C."/>
            <person name="Pester M."/>
        </authorList>
    </citation>
    <scope>NUCLEOTIDE SEQUENCE</scope>
    <source>
        <strain evidence="10">DSM 110680</strain>
    </source>
</reference>
<feature type="transmembrane region" description="Helical" evidence="6">
    <location>
        <begin position="1279"/>
        <end position="1299"/>
    </location>
</feature>
<dbReference type="Pfam" id="PF22073">
    <property type="entry name" value="Cep192_D4"/>
    <property type="match status" value="1"/>
</dbReference>
<feature type="domain" description="Abnormal spindle-like microcephaly-associated protein ASH" evidence="7">
    <location>
        <begin position="983"/>
        <end position="1067"/>
    </location>
</feature>